<reference evidence="4" key="1">
    <citation type="journal article" date="2019" name="Int. J. Syst. Evol. Microbiol.">
        <title>The Global Catalogue of Microorganisms (GCM) 10K type strain sequencing project: providing services to taxonomists for standard genome sequencing and annotation.</title>
        <authorList>
            <consortium name="The Broad Institute Genomics Platform"/>
            <consortium name="The Broad Institute Genome Sequencing Center for Infectious Disease"/>
            <person name="Wu L."/>
            <person name="Ma J."/>
        </authorList>
    </citation>
    <scope>NUCLEOTIDE SEQUENCE [LARGE SCALE GENOMIC DNA]</scope>
    <source>
        <strain evidence="4">CGMCC 1.18575</strain>
    </source>
</reference>
<dbReference type="InterPro" id="IPR010841">
    <property type="entry name" value="EF-G-binding_N"/>
</dbReference>
<accession>A0ABW0I0L8</accession>
<dbReference type="Pfam" id="PF07299">
    <property type="entry name" value="EF-G-binding_N"/>
    <property type="match status" value="1"/>
</dbReference>
<feature type="domain" description="Elongation factor G-binding protein N-terminal" evidence="1">
    <location>
        <begin position="6"/>
        <end position="87"/>
    </location>
</feature>
<proteinExistence type="predicted"/>
<dbReference type="Gene3D" id="1.20.1280.250">
    <property type="match status" value="1"/>
</dbReference>
<keyword evidence="4" id="KW-1185">Reference proteome</keyword>
<comment type="caution">
    <text evidence="3">The sequence shown here is derived from an EMBL/GenBank/DDBJ whole genome shotgun (WGS) entry which is preliminary data.</text>
</comment>
<dbReference type="EMBL" id="JBHSMI010000052">
    <property type="protein sequence ID" value="MFC5406022.1"/>
    <property type="molecule type" value="Genomic_DNA"/>
</dbReference>
<evidence type="ECO:0000313" key="3">
    <source>
        <dbReference type="EMBL" id="MFC5406022.1"/>
    </source>
</evidence>
<feature type="domain" description="Elongation factor G-binding protein C-terminal treble-clef zinc-finger" evidence="2">
    <location>
        <begin position="101"/>
        <end position="205"/>
    </location>
</feature>
<dbReference type="Pfam" id="PF16571">
    <property type="entry name" value="FBP_C"/>
    <property type="match status" value="1"/>
</dbReference>
<evidence type="ECO:0000259" key="2">
    <source>
        <dbReference type="Pfam" id="PF16571"/>
    </source>
</evidence>
<dbReference type="InterPro" id="IPR038344">
    <property type="entry name" value="EF-G_N_sf"/>
</dbReference>
<dbReference type="CDD" id="cd16342">
    <property type="entry name" value="FusC_FusB"/>
    <property type="match status" value="1"/>
</dbReference>
<evidence type="ECO:0000259" key="1">
    <source>
        <dbReference type="Pfam" id="PF07299"/>
    </source>
</evidence>
<protein>
    <submittedName>
        <fullName evidence="3">FusB/FusC family EF-G-binding protein</fullName>
    </submittedName>
</protein>
<gene>
    <name evidence="3" type="ORF">ACFPOF_25050</name>
</gene>
<dbReference type="InterPro" id="IPR032330">
    <property type="entry name" value="EF-G-binding_C"/>
</dbReference>
<evidence type="ECO:0000313" key="4">
    <source>
        <dbReference type="Proteomes" id="UP001596113"/>
    </source>
</evidence>
<organism evidence="3 4">
    <name type="scientific">Cohnella soli</name>
    <dbReference type="NCBI Taxonomy" id="425005"/>
    <lineage>
        <taxon>Bacteria</taxon>
        <taxon>Bacillati</taxon>
        <taxon>Bacillota</taxon>
        <taxon>Bacilli</taxon>
        <taxon>Bacillales</taxon>
        <taxon>Paenibacillaceae</taxon>
        <taxon>Cohnella</taxon>
    </lineage>
</organism>
<sequence length="217" mass="24989">MRELNIANHQFNYIKQQADHLLHAVRTVADRQVLASTRSGAEANVLSLFPELQGDERERLILISRLERAEDFKHYLDDLERYRTEFPPISKGEILKLFPKSKKLAIPDLARIDWKTLTYLSWLDVAANRTYIVYPLDGRFVGIEGRMTPANKKSYCFACNGFEEIGLFTAVSKKKPANASPDYYKALGQYLCLHGHDCNKNMTDTTSLEKFIRELIE</sequence>
<dbReference type="Proteomes" id="UP001596113">
    <property type="component" value="Unassembled WGS sequence"/>
</dbReference>
<name>A0ABW0I0L8_9BACL</name>
<dbReference type="RefSeq" id="WP_378137835.1">
    <property type="nucleotide sequence ID" value="NZ_JBHSMI010000052.1"/>
</dbReference>